<evidence type="ECO:0000313" key="1">
    <source>
        <dbReference type="EMBL" id="RAL25155.1"/>
    </source>
</evidence>
<protein>
    <recommendedName>
        <fullName evidence="3">SMP-30/Gluconolactonase/LRE-like region domain-containing protein</fullName>
    </recommendedName>
</protein>
<dbReference type="InterPro" id="IPR011042">
    <property type="entry name" value="6-blade_b-propeller_TolB-like"/>
</dbReference>
<dbReference type="Proteomes" id="UP000249169">
    <property type="component" value="Unassembled WGS sequence"/>
</dbReference>
<keyword evidence="2" id="KW-1185">Reference proteome</keyword>
<accession>A0A328C9K9</accession>
<dbReference type="Gene3D" id="2.120.10.30">
    <property type="entry name" value="TolB, C-terminal domain"/>
    <property type="match status" value="1"/>
</dbReference>
<dbReference type="EMBL" id="QHKO01000001">
    <property type="protein sequence ID" value="RAL25155.1"/>
    <property type="molecule type" value="Genomic_DNA"/>
</dbReference>
<evidence type="ECO:0008006" key="3">
    <source>
        <dbReference type="Google" id="ProtNLM"/>
    </source>
</evidence>
<dbReference type="AlphaFoldDB" id="A0A328C9K9"/>
<sequence>MRGPAVLDVEGDPNGLWWDDEEQALYIADDNGNRILRWSDAEGYSVVAELPEASARGPGLGQLVRLENGSFVVTRFGHGTTGDVVFIRSSGEAEVLPGLDPQRRRIGLTVSDEGRLYSSWFVRLSSGERVGAVGALKLTGVESEVITGLSKPAGVLAVDDKLYVSDQGLDQILVATQANPQDYRVLAEVEGPDLIARGPQGSLLSGSVWGNLLRIDADGSTSVVESGFQQVRGVAYDPTHRRVFVADHDPDESDGVTHYLRIVPLED</sequence>
<name>A0A328C9K9_9DELT</name>
<proteinExistence type="predicted"/>
<dbReference type="SUPFAM" id="SSF63829">
    <property type="entry name" value="Calcium-dependent phosphotriesterase"/>
    <property type="match status" value="1"/>
</dbReference>
<evidence type="ECO:0000313" key="2">
    <source>
        <dbReference type="Proteomes" id="UP000249169"/>
    </source>
</evidence>
<organism evidence="1 2">
    <name type="scientific">Lujinxingia litoralis</name>
    <dbReference type="NCBI Taxonomy" id="2211119"/>
    <lineage>
        <taxon>Bacteria</taxon>
        <taxon>Deltaproteobacteria</taxon>
        <taxon>Bradymonadales</taxon>
        <taxon>Lujinxingiaceae</taxon>
        <taxon>Lujinxingia</taxon>
    </lineage>
</organism>
<comment type="caution">
    <text evidence="1">The sequence shown here is derived from an EMBL/GenBank/DDBJ whole genome shotgun (WGS) entry which is preliminary data.</text>
</comment>
<reference evidence="1 2" key="1">
    <citation type="submission" date="2018-05" db="EMBL/GenBank/DDBJ databases">
        <title>Lujinxingia marina gen. nov. sp. nov., a new facultative anaerobic member of the class Deltaproteobacteria, and proposal of Lujinxingaceae fam. nov.</title>
        <authorList>
            <person name="Li C.-M."/>
        </authorList>
    </citation>
    <scope>NUCLEOTIDE SEQUENCE [LARGE SCALE GENOMIC DNA]</scope>
    <source>
        <strain evidence="1 2">B210</strain>
    </source>
</reference>
<gene>
    <name evidence="1" type="ORF">DL240_02795</name>
</gene>